<accession>A0A2S8JDI2</accession>
<comment type="caution">
    <text evidence="2">The sequence shown here is derived from an EMBL/GenBank/DDBJ whole genome shotgun (WGS) entry which is preliminary data.</text>
</comment>
<evidence type="ECO:0000313" key="3">
    <source>
        <dbReference type="Proteomes" id="UP000239290"/>
    </source>
</evidence>
<dbReference type="EMBL" id="PUIO01000009">
    <property type="protein sequence ID" value="PQP25108.1"/>
    <property type="molecule type" value="Genomic_DNA"/>
</dbReference>
<gene>
    <name evidence="2" type="ORF">C5613_09650</name>
</gene>
<dbReference type="AlphaFoldDB" id="A0A2S8JDI2"/>
<organism evidence="2 3">
    <name type="scientific">Rhodococcus opacus</name>
    <name type="common">Nocardia opaca</name>
    <dbReference type="NCBI Taxonomy" id="37919"/>
    <lineage>
        <taxon>Bacteria</taxon>
        <taxon>Bacillati</taxon>
        <taxon>Actinomycetota</taxon>
        <taxon>Actinomycetes</taxon>
        <taxon>Mycobacteriales</taxon>
        <taxon>Nocardiaceae</taxon>
        <taxon>Rhodococcus</taxon>
    </lineage>
</organism>
<evidence type="ECO:0000256" key="1">
    <source>
        <dbReference type="SAM" id="MobiDB-lite"/>
    </source>
</evidence>
<feature type="region of interest" description="Disordered" evidence="1">
    <location>
        <begin position="1"/>
        <end position="21"/>
    </location>
</feature>
<name>A0A2S8JDI2_RHOOP</name>
<reference evidence="3" key="1">
    <citation type="submission" date="2018-02" db="EMBL/GenBank/DDBJ databases">
        <title>Draft genome sequencing of Rhodococcus opacus KU647198.</title>
        <authorList>
            <person name="Zheng B.-X."/>
        </authorList>
    </citation>
    <scope>NUCLEOTIDE SEQUENCE [LARGE SCALE GENOMIC DNA]</scope>
    <source>
        <strain evidence="3">04-OD7</strain>
    </source>
</reference>
<protein>
    <submittedName>
        <fullName evidence="2">Uncharacterized protein</fullName>
    </submittedName>
</protein>
<sequence length="116" mass="12789">MGRCAATCPKQRGTHPGPDGTHAVLIDGILYPASLPPGFEDLDPIEAEMKDEVRSRTERRHQARQGRGRQRPCPPRRVATDRLTGSVRFSVDLALAHRFSSHSGDSAFECVGLWRG</sequence>
<feature type="compositionally biased region" description="Basic residues" evidence="1">
    <location>
        <begin position="57"/>
        <end position="70"/>
    </location>
</feature>
<feature type="region of interest" description="Disordered" evidence="1">
    <location>
        <begin position="51"/>
        <end position="81"/>
    </location>
</feature>
<dbReference type="Proteomes" id="UP000239290">
    <property type="component" value="Unassembled WGS sequence"/>
</dbReference>
<proteinExistence type="predicted"/>
<evidence type="ECO:0000313" key="2">
    <source>
        <dbReference type="EMBL" id="PQP25108.1"/>
    </source>
</evidence>